<keyword evidence="4" id="KW-1185">Reference proteome</keyword>
<keyword evidence="1" id="KW-0812">Transmembrane</keyword>
<keyword evidence="1" id="KW-1133">Transmembrane helix</keyword>
<dbReference type="EMBL" id="CAGS01000259">
    <property type="protein sequence ID" value="CCF84328.1"/>
    <property type="molecule type" value="Genomic_DNA"/>
</dbReference>
<feature type="transmembrane region" description="Helical" evidence="1">
    <location>
        <begin position="37"/>
        <end position="56"/>
    </location>
</feature>
<dbReference type="SMART" id="SM00240">
    <property type="entry name" value="FHA"/>
    <property type="match status" value="1"/>
</dbReference>
<dbReference type="CDD" id="cd00060">
    <property type="entry name" value="FHA"/>
    <property type="match status" value="1"/>
</dbReference>
<evidence type="ECO:0000256" key="1">
    <source>
        <dbReference type="SAM" id="Phobius"/>
    </source>
</evidence>
<dbReference type="RefSeq" id="WP_008478416.1">
    <property type="nucleotide sequence ID" value="NZ_CAGS01000259.1"/>
</dbReference>
<feature type="transmembrane region" description="Helical" evidence="1">
    <location>
        <begin position="5"/>
        <end position="25"/>
    </location>
</feature>
<dbReference type="SUPFAM" id="SSF49879">
    <property type="entry name" value="SMAD/FHA domain"/>
    <property type="match status" value="1"/>
</dbReference>
<reference evidence="3 4" key="1">
    <citation type="journal article" date="2012" name="ISME J.">
        <title>Nitrification expanded: discovery, physiology and genomics of a nitrite-oxidizing bacterium from the phylum Chloroflexi.</title>
        <authorList>
            <person name="Sorokin D.Y."/>
            <person name="Lucker S."/>
            <person name="Vejmelkova D."/>
            <person name="Kostrikina N.A."/>
            <person name="Kleerebezem R."/>
            <person name="Rijpstra W.I."/>
            <person name="Damste J.S."/>
            <person name="Le Paslier D."/>
            <person name="Muyzer G."/>
            <person name="Wagner M."/>
            <person name="van Loosdrecht M.C."/>
            <person name="Daims H."/>
        </authorList>
    </citation>
    <scope>NUCLEOTIDE SEQUENCE [LARGE SCALE GENOMIC DNA]</scope>
    <source>
        <strain evidence="4">none</strain>
    </source>
</reference>
<dbReference type="OrthoDB" id="162419at2"/>
<organism evidence="3 4">
    <name type="scientific">Nitrolancea hollandica Lb</name>
    <dbReference type="NCBI Taxonomy" id="1129897"/>
    <lineage>
        <taxon>Bacteria</taxon>
        <taxon>Pseudomonadati</taxon>
        <taxon>Thermomicrobiota</taxon>
        <taxon>Thermomicrobia</taxon>
        <taxon>Sphaerobacterales</taxon>
        <taxon>Sphaerobacterineae</taxon>
        <taxon>Sphaerobacteraceae</taxon>
        <taxon>Nitrolancea</taxon>
    </lineage>
</organism>
<evidence type="ECO:0000259" key="2">
    <source>
        <dbReference type="PROSITE" id="PS50006"/>
    </source>
</evidence>
<dbReference type="Gene3D" id="2.60.200.20">
    <property type="match status" value="1"/>
</dbReference>
<comment type="caution">
    <text evidence="3">The sequence shown here is derived from an EMBL/GenBank/DDBJ whole genome shotgun (WGS) entry which is preliminary data.</text>
</comment>
<gene>
    <name evidence="3" type="ORF">NITHO_3310045</name>
</gene>
<protein>
    <submittedName>
        <fullName evidence="3">FHA domain protein</fullName>
    </submittedName>
</protein>
<evidence type="ECO:0000313" key="3">
    <source>
        <dbReference type="EMBL" id="CCF84328.1"/>
    </source>
</evidence>
<dbReference type="AlphaFoldDB" id="I4EI16"/>
<dbReference type="PROSITE" id="PS50006">
    <property type="entry name" value="FHA_DOMAIN"/>
    <property type="match status" value="1"/>
</dbReference>
<keyword evidence="1" id="KW-0472">Membrane</keyword>
<sequence length="195" mass="22043">MWGQLLLNIFFIAALIAWVAELIWLYREANLEAKDPISLVSGAAVFFVLAAPVAIYRPDLVYRMSAFWERLLRLEQQQPSRQAPAARLICGGQVYPLTRDQTRIGNYRNNDIVLDHPTVSAYHVEITLRSDGRHEVVDRNTRNGTRVNGSLIRTAVLRDGDQLMLGAITLHYLRSTSVERAFQNGGLPISRRKAS</sequence>
<dbReference type="Proteomes" id="UP000004221">
    <property type="component" value="Unassembled WGS sequence"/>
</dbReference>
<name>I4EI16_9BACT</name>
<dbReference type="InterPro" id="IPR000253">
    <property type="entry name" value="FHA_dom"/>
</dbReference>
<feature type="domain" description="FHA" evidence="2">
    <location>
        <begin position="102"/>
        <end position="152"/>
    </location>
</feature>
<dbReference type="Pfam" id="PF00498">
    <property type="entry name" value="FHA"/>
    <property type="match status" value="1"/>
</dbReference>
<evidence type="ECO:0000313" key="4">
    <source>
        <dbReference type="Proteomes" id="UP000004221"/>
    </source>
</evidence>
<dbReference type="InterPro" id="IPR008984">
    <property type="entry name" value="SMAD_FHA_dom_sf"/>
</dbReference>
<proteinExistence type="predicted"/>
<accession>I4EI16</accession>